<comment type="caution">
    <text evidence="2">The sequence shown here is derived from an EMBL/GenBank/DDBJ whole genome shotgun (WGS) entry which is preliminary data.</text>
</comment>
<dbReference type="Proteomes" id="UP000682811">
    <property type="component" value="Unassembled WGS sequence"/>
</dbReference>
<sequence length="62" mass="6492">MSKSKGKGGTGRGTGKKGWTRWDAKARRIKSAPKPYTSKGTKKTGEAAGDGPVKNDSDAKRG</sequence>
<accession>A0A919YG41</accession>
<organism evidence="2 3">
    <name type="scientific">Paenibacillus azoreducens</name>
    <dbReference type="NCBI Taxonomy" id="116718"/>
    <lineage>
        <taxon>Bacteria</taxon>
        <taxon>Bacillati</taxon>
        <taxon>Bacillota</taxon>
        <taxon>Bacilli</taxon>
        <taxon>Bacillales</taxon>
        <taxon>Paenibacillaceae</taxon>
        <taxon>Paenibacillus</taxon>
    </lineage>
</organism>
<dbReference type="AlphaFoldDB" id="A0A919YG41"/>
<evidence type="ECO:0008006" key="4">
    <source>
        <dbReference type="Google" id="ProtNLM"/>
    </source>
</evidence>
<dbReference type="EMBL" id="BORT01000034">
    <property type="protein sequence ID" value="GIO50567.1"/>
    <property type="molecule type" value="Genomic_DNA"/>
</dbReference>
<feature type="compositionally biased region" description="Basic and acidic residues" evidence="1">
    <location>
        <begin position="53"/>
        <end position="62"/>
    </location>
</feature>
<dbReference type="InterPro" id="IPR025175">
    <property type="entry name" value="DUF3934"/>
</dbReference>
<feature type="region of interest" description="Disordered" evidence="1">
    <location>
        <begin position="1"/>
        <end position="62"/>
    </location>
</feature>
<evidence type="ECO:0000256" key="1">
    <source>
        <dbReference type="SAM" id="MobiDB-lite"/>
    </source>
</evidence>
<evidence type="ECO:0000313" key="2">
    <source>
        <dbReference type="EMBL" id="GIO50567.1"/>
    </source>
</evidence>
<evidence type="ECO:0000313" key="3">
    <source>
        <dbReference type="Proteomes" id="UP000682811"/>
    </source>
</evidence>
<name>A0A919YG41_9BACL</name>
<keyword evidence="3" id="KW-1185">Reference proteome</keyword>
<proteinExistence type="predicted"/>
<dbReference type="RefSeq" id="WP_194233827.1">
    <property type="nucleotide sequence ID" value="NZ_AP025343.1"/>
</dbReference>
<gene>
    <name evidence="2" type="ORF">J34TS1_53320</name>
</gene>
<protein>
    <recommendedName>
        <fullName evidence="4">DUF3934 domain-containing protein</fullName>
    </recommendedName>
</protein>
<dbReference type="Pfam" id="PF13070">
    <property type="entry name" value="DUF3934"/>
    <property type="match status" value="1"/>
</dbReference>
<reference evidence="2 3" key="1">
    <citation type="submission" date="2021-03" db="EMBL/GenBank/DDBJ databases">
        <title>Antimicrobial resistance genes in bacteria isolated from Japanese honey, and their potential for conferring macrolide and lincosamide resistance in the American foulbrood pathogen Paenibacillus larvae.</title>
        <authorList>
            <person name="Okamoto M."/>
            <person name="Kumagai M."/>
            <person name="Kanamori H."/>
            <person name="Takamatsu D."/>
        </authorList>
    </citation>
    <scope>NUCLEOTIDE SEQUENCE [LARGE SCALE GENOMIC DNA]</scope>
    <source>
        <strain evidence="2 3">J34TS1</strain>
    </source>
</reference>